<dbReference type="CDD" id="cd04179">
    <property type="entry name" value="DPM_DPG-synthase_like"/>
    <property type="match status" value="1"/>
</dbReference>
<dbReference type="InterPro" id="IPR029044">
    <property type="entry name" value="Nucleotide-diphossugar_trans"/>
</dbReference>
<comment type="caution">
    <text evidence="2">The sequence shown here is derived from an EMBL/GenBank/DDBJ whole genome shotgun (WGS) entry which is preliminary data.</text>
</comment>
<accession>A0ABW5CT07</accession>
<organism evidence="2 3">
    <name type="scientific">Pontibacter ruber</name>
    <dbReference type="NCBI Taxonomy" id="1343895"/>
    <lineage>
        <taxon>Bacteria</taxon>
        <taxon>Pseudomonadati</taxon>
        <taxon>Bacteroidota</taxon>
        <taxon>Cytophagia</taxon>
        <taxon>Cytophagales</taxon>
        <taxon>Hymenobacteraceae</taxon>
        <taxon>Pontibacter</taxon>
    </lineage>
</organism>
<dbReference type="RefSeq" id="WP_250430036.1">
    <property type="nucleotide sequence ID" value="NZ_JBHUIM010000001.1"/>
</dbReference>
<evidence type="ECO:0000259" key="1">
    <source>
        <dbReference type="Pfam" id="PF00535"/>
    </source>
</evidence>
<name>A0ABW5CT07_9BACT</name>
<dbReference type="Proteomes" id="UP001597374">
    <property type="component" value="Unassembled WGS sequence"/>
</dbReference>
<dbReference type="Gene3D" id="3.90.550.10">
    <property type="entry name" value="Spore Coat Polysaccharide Biosynthesis Protein SpsA, Chain A"/>
    <property type="match status" value="1"/>
</dbReference>
<evidence type="ECO:0000313" key="2">
    <source>
        <dbReference type="EMBL" id="MFD2245517.1"/>
    </source>
</evidence>
<dbReference type="InterPro" id="IPR001173">
    <property type="entry name" value="Glyco_trans_2-like"/>
</dbReference>
<keyword evidence="3" id="KW-1185">Reference proteome</keyword>
<dbReference type="EMBL" id="JBHUIM010000001">
    <property type="protein sequence ID" value="MFD2245517.1"/>
    <property type="molecule type" value="Genomic_DNA"/>
</dbReference>
<gene>
    <name evidence="2" type="ORF">ACFSKP_04570</name>
</gene>
<sequence length="230" mass="25123">MPLIDVVIPAFNEEESIAKVIAAIPSGLVQEVIVVNNNSTDQTAANARAAGATVLDEPNPGYGNACLKGIAYAAAKPTTTRPVILVFLDGDYSDYPEEMPLLVQPILDGHTDMVIGSRALGDREGGSMMPQQIFGNWLATTLLRWLYGASFTDLGPFRAIRFDALQQLGMRDRNYGWTVEMQAKAAKQKIRFTEVPVSYRKRIGVSKVSGTVKGSVMAGYKILFTIFKYL</sequence>
<dbReference type="PANTHER" id="PTHR48090">
    <property type="entry name" value="UNDECAPRENYL-PHOSPHATE 4-DEOXY-4-FORMAMIDO-L-ARABINOSE TRANSFERASE-RELATED"/>
    <property type="match status" value="1"/>
</dbReference>
<dbReference type="SUPFAM" id="SSF53448">
    <property type="entry name" value="Nucleotide-diphospho-sugar transferases"/>
    <property type="match status" value="1"/>
</dbReference>
<proteinExistence type="predicted"/>
<dbReference type="PANTHER" id="PTHR48090:SF7">
    <property type="entry name" value="RFBJ PROTEIN"/>
    <property type="match status" value="1"/>
</dbReference>
<feature type="domain" description="Glycosyltransferase 2-like" evidence="1">
    <location>
        <begin position="6"/>
        <end position="168"/>
    </location>
</feature>
<dbReference type="InterPro" id="IPR050256">
    <property type="entry name" value="Glycosyltransferase_2"/>
</dbReference>
<evidence type="ECO:0000313" key="3">
    <source>
        <dbReference type="Proteomes" id="UP001597374"/>
    </source>
</evidence>
<dbReference type="Pfam" id="PF00535">
    <property type="entry name" value="Glycos_transf_2"/>
    <property type="match status" value="1"/>
</dbReference>
<reference evidence="3" key="1">
    <citation type="journal article" date="2019" name="Int. J. Syst. Evol. Microbiol.">
        <title>The Global Catalogue of Microorganisms (GCM) 10K type strain sequencing project: providing services to taxonomists for standard genome sequencing and annotation.</title>
        <authorList>
            <consortium name="The Broad Institute Genomics Platform"/>
            <consortium name="The Broad Institute Genome Sequencing Center for Infectious Disease"/>
            <person name="Wu L."/>
            <person name="Ma J."/>
        </authorList>
    </citation>
    <scope>NUCLEOTIDE SEQUENCE [LARGE SCALE GENOMIC DNA]</scope>
    <source>
        <strain evidence="3">CGMCC 4.1782</strain>
    </source>
</reference>
<protein>
    <submittedName>
        <fullName evidence="2">Glycosyltransferase family 2 protein</fullName>
    </submittedName>
</protein>